<dbReference type="Proteomes" id="UP000276133">
    <property type="component" value="Unassembled WGS sequence"/>
</dbReference>
<dbReference type="AlphaFoldDB" id="A0A3M7QT53"/>
<evidence type="ECO:0000313" key="2">
    <source>
        <dbReference type="Proteomes" id="UP000276133"/>
    </source>
</evidence>
<accession>A0A3M7QT53</accession>
<organism evidence="1 2">
    <name type="scientific">Brachionus plicatilis</name>
    <name type="common">Marine rotifer</name>
    <name type="synonym">Brachionus muelleri</name>
    <dbReference type="NCBI Taxonomy" id="10195"/>
    <lineage>
        <taxon>Eukaryota</taxon>
        <taxon>Metazoa</taxon>
        <taxon>Spiralia</taxon>
        <taxon>Gnathifera</taxon>
        <taxon>Rotifera</taxon>
        <taxon>Eurotatoria</taxon>
        <taxon>Monogononta</taxon>
        <taxon>Pseudotrocha</taxon>
        <taxon>Ploima</taxon>
        <taxon>Brachionidae</taxon>
        <taxon>Brachionus</taxon>
    </lineage>
</organism>
<reference evidence="1 2" key="1">
    <citation type="journal article" date="2018" name="Sci. Rep.">
        <title>Genomic signatures of local adaptation to the degree of environmental predictability in rotifers.</title>
        <authorList>
            <person name="Franch-Gras L."/>
            <person name="Hahn C."/>
            <person name="Garcia-Roger E.M."/>
            <person name="Carmona M.J."/>
            <person name="Serra M."/>
            <person name="Gomez A."/>
        </authorList>
    </citation>
    <scope>NUCLEOTIDE SEQUENCE [LARGE SCALE GENOMIC DNA]</scope>
    <source>
        <strain evidence="1">HYR1</strain>
    </source>
</reference>
<evidence type="ECO:0000313" key="1">
    <source>
        <dbReference type="EMBL" id="RNA14399.1"/>
    </source>
</evidence>
<comment type="caution">
    <text evidence="1">The sequence shown here is derived from an EMBL/GenBank/DDBJ whole genome shotgun (WGS) entry which is preliminary data.</text>
</comment>
<keyword evidence="2" id="KW-1185">Reference proteome</keyword>
<gene>
    <name evidence="1" type="ORF">BpHYR1_039478</name>
</gene>
<dbReference type="EMBL" id="REGN01005201">
    <property type="protein sequence ID" value="RNA14399.1"/>
    <property type="molecule type" value="Genomic_DNA"/>
</dbReference>
<proteinExistence type="predicted"/>
<protein>
    <submittedName>
        <fullName evidence="1">Uncharacterized protein</fullName>
    </submittedName>
</protein>
<name>A0A3M7QT53_BRAPC</name>
<sequence>MKENTAVRSILQLKYDTPSNIVHHTLTVSNWVFELSKRYVGTGLGHSIPLVVRQVEEYKDEFESNILNKIKLPKRRLSLAVEMLIPSPSSDKSFFFIHLD</sequence>